<dbReference type="InterPro" id="IPR038578">
    <property type="entry name" value="GT29-like_sf"/>
</dbReference>
<dbReference type="Proteomes" id="UP001529510">
    <property type="component" value="Unassembled WGS sequence"/>
</dbReference>
<evidence type="ECO:0000256" key="1">
    <source>
        <dbReference type="ARBA" id="ARBA00004323"/>
    </source>
</evidence>
<evidence type="ECO:0000256" key="5">
    <source>
        <dbReference type="ARBA" id="ARBA00022692"/>
    </source>
</evidence>
<feature type="non-terminal residue" evidence="12">
    <location>
        <position position="144"/>
    </location>
</feature>
<evidence type="ECO:0000256" key="2">
    <source>
        <dbReference type="ARBA" id="ARBA00006003"/>
    </source>
</evidence>
<dbReference type="PANTHER" id="PTHR46032:SF6">
    <property type="entry name" value="CMP-N-ACETYLNEURAMINATE-BETA-GALACTOSAMIDE-ALPHA-2,3-SIALYLTRANSFERASE 1"/>
    <property type="match status" value="1"/>
</dbReference>
<dbReference type="Gene3D" id="3.90.1480.20">
    <property type="entry name" value="Glycosyl transferase family 29"/>
    <property type="match status" value="1"/>
</dbReference>
<evidence type="ECO:0000256" key="4">
    <source>
        <dbReference type="ARBA" id="ARBA00022679"/>
    </source>
</evidence>
<keyword evidence="9" id="KW-0472">Membrane</keyword>
<keyword evidence="3" id="KW-0328">Glycosyltransferase</keyword>
<dbReference type="Pfam" id="PF00777">
    <property type="entry name" value="Glyco_transf_29"/>
    <property type="match status" value="1"/>
</dbReference>
<keyword evidence="8" id="KW-0333">Golgi apparatus</keyword>
<dbReference type="InterPro" id="IPR001675">
    <property type="entry name" value="Glyco_trans_29"/>
</dbReference>
<keyword evidence="10" id="KW-1015">Disulfide bond</keyword>
<dbReference type="EMBL" id="JAMKFB020000267">
    <property type="protein sequence ID" value="KAL0150893.1"/>
    <property type="molecule type" value="Genomic_DNA"/>
</dbReference>
<evidence type="ECO:0000313" key="13">
    <source>
        <dbReference type="Proteomes" id="UP001529510"/>
    </source>
</evidence>
<evidence type="ECO:0000256" key="11">
    <source>
        <dbReference type="ARBA" id="ARBA00023180"/>
    </source>
</evidence>
<protein>
    <recommendedName>
        <fullName evidence="14">ST3 beta-galactoside alpha-2,3-sialyltransferase 1</fullName>
    </recommendedName>
</protein>
<reference evidence="12 13" key="1">
    <citation type="submission" date="2024-05" db="EMBL/GenBank/DDBJ databases">
        <title>Genome sequencing and assembly of Indian major carp, Cirrhinus mrigala (Hamilton, 1822).</title>
        <authorList>
            <person name="Mohindra V."/>
            <person name="Chowdhury L.M."/>
            <person name="Lal K."/>
            <person name="Jena J.K."/>
        </authorList>
    </citation>
    <scope>NUCLEOTIDE SEQUENCE [LARGE SCALE GENOMIC DNA]</scope>
    <source>
        <strain evidence="12">CM1030</strain>
        <tissue evidence="12">Blood</tissue>
    </source>
</reference>
<accession>A0ABD0ML99</accession>
<keyword evidence="5" id="KW-0812">Transmembrane</keyword>
<evidence type="ECO:0000256" key="3">
    <source>
        <dbReference type="ARBA" id="ARBA00022676"/>
    </source>
</evidence>
<keyword evidence="13" id="KW-1185">Reference proteome</keyword>
<evidence type="ECO:0000313" key="12">
    <source>
        <dbReference type="EMBL" id="KAL0150893.1"/>
    </source>
</evidence>
<evidence type="ECO:0000256" key="6">
    <source>
        <dbReference type="ARBA" id="ARBA00022968"/>
    </source>
</evidence>
<keyword evidence="4" id="KW-0808">Transferase</keyword>
<keyword evidence="11" id="KW-0325">Glycoprotein</keyword>
<evidence type="ECO:0000256" key="7">
    <source>
        <dbReference type="ARBA" id="ARBA00022989"/>
    </source>
</evidence>
<name>A0ABD0ML99_CIRMR</name>
<organism evidence="12 13">
    <name type="scientific">Cirrhinus mrigala</name>
    <name type="common">Mrigala</name>
    <dbReference type="NCBI Taxonomy" id="683832"/>
    <lineage>
        <taxon>Eukaryota</taxon>
        <taxon>Metazoa</taxon>
        <taxon>Chordata</taxon>
        <taxon>Craniata</taxon>
        <taxon>Vertebrata</taxon>
        <taxon>Euteleostomi</taxon>
        <taxon>Actinopterygii</taxon>
        <taxon>Neopterygii</taxon>
        <taxon>Teleostei</taxon>
        <taxon>Ostariophysi</taxon>
        <taxon>Cypriniformes</taxon>
        <taxon>Cyprinidae</taxon>
        <taxon>Labeoninae</taxon>
        <taxon>Labeonini</taxon>
        <taxon>Cirrhinus</taxon>
    </lineage>
</organism>
<comment type="caution">
    <text evidence="12">The sequence shown here is derived from an EMBL/GenBank/DDBJ whole genome shotgun (WGS) entry which is preliminary data.</text>
</comment>
<comment type="subcellular location">
    <subcellularLocation>
        <location evidence="1">Golgi apparatus membrane</location>
        <topology evidence="1">Single-pass type II membrane protein</topology>
    </subcellularLocation>
</comment>
<evidence type="ECO:0000256" key="9">
    <source>
        <dbReference type="ARBA" id="ARBA00023136"/>
    </source>
</evidence>
<dbReference type="InterPro" id="IPR051757">
    <property type="entry name" value="Beta-gal_alpha2-3_sialyltrans"/>
</dbReference>
<evidence type="ECO:0000256" key="8">
    <source>
        <dbReference type="ARBA" id="ARBA00023034"/>
    </source>
</evidence>
<evidence type="ECO:0000256" key="10">
    <source>
        <dbReference type="ARBA" id="ARBA00023157"/>
    </source>
</evidence>
<keyword evidence="7" id="KW-1133">Transmembrane helix</keyword>
<gene>
    <name evidence="12" type="ORF">M9458_053812</name>
</gene>
<keyword evidence="6" id="KW-0735">Signal-anchor</keyword>
<dbReference type="PANTHER" id="PTHR46032">
    <property type="entry name" value="ALPHA-2,3-SIALYLTRANSFERASE ST3GAL I ISOFORM X1"/>
    <property type="match status" value="1"/>
</dbReference>
<dbReference type="AlphaFoldDB" id="A0ABD0ML99"/>
<dbReference type="FunFam" id="3.90.1480.20:FF:000015">
    <property type="entry name" value="Lactosylceramide alpha-2,3-sialyltransferase"/>
    <property type="match status" value="1"/>
</dbReference>
<dbReference type="GO" id="GO:0000139">
    <property type="term" value="C:Golgi membrane"/>
    <property type="evidence" value="ECO:0007669"/>
    <property type="project" value="UniProtKB-SubCell"/>
</dbReference>
<comment type="similarity">
    <text evidence="2">Belongs to the glycosyltransferase 29 family.</text>
</comment>
<proteinExistence type="inferred from homology"/>
<sequence>MPCSPAKRARYITLSVSVVICVFIFSRPAVQRLVFGACACGQCVTDVSRDTWFQNRYDPYAQPLLTKKNCMLSNALYWWWQKLQYKSRANYKAVADMLFGIFPNEEDYSDAGPGRCRTCAVVGNSGNLKGSHYGALIDAHDLVI</sequence>
<evidence type="ECO:0008006" key="14">
    <source>
        <dbReference type="Google" id="ProtNLM"/>
    </source>
</evidence>
<dbReference type="GO" id="GO:0008373">
    <property type="term" value="F:sialyltransferase activity"/>
    <property type="evidence" value="ECO:0007669"/>
    <property type="project" value="UniProtKB-ARBA"/>
</dbReference>